<dbReference type="STRING" id="984487.A0A1E4SNF8"/>
<dbReference type="SUPFAM" id="SSF81837">
    <property type="entry name" value="BEACH domain"/>
    <property type="match status" value="1"/>
</dbReference>
<evidence type="ECO:0000256" key="3">
    <source>
        <dbReference type="PROSITE-ProRule" id="PRU00221"/>
    </source>
</evidence>
<accession>A0A1E4SNF8</accession>
<dbReference type="PROSITE" id="PS50294">
    <property type="entry name" value="WD_REPEATS_REGION"/>
    <property type="match status" value="1"/>
</dbReference>
<dbReference type="Pfam" id="PF13385">
    <property type="entry name" value="Laminin_G_3"/>
    <property type="match status" value="1"/>
</dbReference>
<feature type="region of interest" description="Disordered" evidence="4">
    <location>
        <begin position="1157"/>
        <end position="1182"/>
    </location>
</feature>
<dbReference type="PANTHER" id="PTHR13743">
    <property type="entry name" value="BEIGE/BEACH-RELATED"/>
    <property type="match status" value="1"/>
</dbReference>
<evidence type="ECO:0000313" key="8">
    <source>
        <dbReference type="Proteomes" id="UP000094285"/>
    </source>
</evidence>
<feature type="domain" description="BEACH-type PH" evidence="6">
    <location>
        <begin position="1504"/>
        <end position="1635"/>
    </location>
</feature>
<dbReference type="Gene3D" id="2.60.120.200">
    <property type="match status" value="1"/>
</dbReference>
<dbReference type="Gene3D" id="2.30.29.30">
    <property type="entry name" value="Pleckstrin-homology domain (PH domain)/Phosphotyrosine-binding domain (PTB)"/>
    <property type="match status" value="1"/>
</dbReference>
<dbReference type="InterPro" id="IPR001680">
    <property type="entry name" value="WD40_rpt"/>
</dbReference>
<evidence type="ECO:0000259" key="6">
    <source>
        <dbReference type="PROSITE" id="PS51783"/>
    </source>
</evidence>
<dbReference type="GeneID" id="30985647"/>
<dbReference type="Pfam" id="PF02138">
    <property type="entry name" value="Beach"/>
    <property type="match status" value="1"/>
</dbReference>
<evidence type="ECO:0000259" key="5">
    <source>
        <dbReference type="PROSITE" id="PS50197"/>
    </source>
</evidence>
<protein>
    <submittedName>
        <fullName evidence="7">Beach-domain-containing protein</fullName>
    </submittedName>
</protein>
<evidence type="ECO:0000256" key="1">
    <source>
        <dbReference type="ARBA" id="ARBA00022574"/>
    </source>
</evidence>
<dbReference type="SUPFAM" id="SSF49899">
    <property type="entry name" value="Concanavalin A-like lectins/glucanases"/>
    <property type="match status" value="1"/>
</dbReference>
<gene>
    <name evidence="7" type="ORF">CANTADRAFT_88935</name>
</gene>
<dbReference type="InterPro" id="IPR000409">
    <property type="entry name" value="BEACH_dom"/>
</dbReference>
<dbReference type="InterPro" id="IPR036322">
    <property type="entry name" value="WD40_repeat_dom_sf"/>
</dbReference>
<evidence type="ECO:0000256" key="4">
    <source>
        <dbReference type="SAM" id="MobiDB-lite"/>
    </source>
</evidence>
<dbReference type="SUPFAM" id="SSF50978">
    <property type="entry name" value="WD40 repeat-like"/>
    <property type="match status" value="1"/>
</dbReference>
<sequence>MTLLSLKNKHLIEVLCDEILINYLINEELLSNWRVDLSDDYTSLNAIIEEDVVLTIGEIPIAYDKVEAFIDRVLKLSEETYQDFKVIILELLIHIMDMSYIIKIELFNQKLHHFLIDKLLELLTDSEPDISRLNKPSTINQIFRMVLIFLELGCEVYHFRKLITFLFNSERSSRNSKKVHSSASKFIILELLHRLFTRYPSHFRFALFNKITSFPFVNENLKKKFTIQTWFKINNLSPSNDEPVSLFILTNSNASDLDQTTFKIQLINSQKVSIEIKNHKTKSRTQFTFNQILQIGARSSETADSNNQGYIHLALTYDTSSNLNLFLNGEYSESIPCPEIHKVFSTWNKLYIGNEPSESTNFGNAQISDEILIKNLTILNTNLSHEWINLLYNLGLGYDWDFKDFTTENLVNLLHHLSPRGLFNVATKINELKIRKKDPTNSNDSIGASNVSKSSSGHFTLGRSGVNSSESTNLLDKQRIADSLSKLKQETVLFDTNEFFNGLNEQYKSDRSFAVSAFKYHNSISIHGALYGVGGTSLVLRLIEASLEIQDGRIRDSTIYKSFSLLFTLLNNSWRLAKEFENINGYGLLSILLTNYKQNYNPSLKLSLLDGKEDIIKKGEESPNNLLSLILSFGGYDFLNPYESIIINSFPYRFLLLNFDLFHESPSFEYLLYHFQILIHGSRYQKFNRIELSKMKLLRKLVQFLKSPSLLLTPLSAPALGQLASTITSIIKSDTSVETIKSISLYVIYAIYNPDCSTDLGVRLLYVLTDILCDNNSSIKTLKKFSRSITIHWILLLLNCTSKKVVTCGIKLLSKLLKILGPHIIKRFFEVNHGLDILTHYLRVWWEDEKILCLLYLSSFGNDKIDDVNLDEVDLISIQSNHNSTQLVLPEFLILMNNIVLNSLYTLSLKSGRLLGSNPSSPRKSEQEQEDLTLSMNVLHLLNKYIDSIKKGFEASGTLRQFYLSKEFLDGIFELLGHLKLSTTWGLKLNRNFVEVTLKLIRVLSDLFIENFINDTFMSSFENLNASTRVLILDSIFPRIFEHINQFVNVSNFIFNEKRFIDSTVSLSIYYLQELIKKNYFLSHEDLDIYITCICSLMEVAGEHSGIRKIKRELGGLIILKFVKLDEEIKKNLKDVDDQERAFRLVQSISDELAQELSSGSNNKELTPERPKTPDGSTFKKTPDSFNTSLKFLLYRQVTILQKDVMDDRKLSELIILILGMFLRSPHDVQLQDMEHVFNFLRTCYLMRQDDFQHVIKFLDLGEDTGLVFEFFQLLVSRNDEESFQKLTKYSRIPRELIKNSNKLVARFHDLTYLHVKDMLGVTLHNGGMLGQLNNIYIKSFEKDCELLKSSIIQGELTKFNRAIQDLQENAQFFISNYNLLKNDVSRLLHGGIKHKNYMLDYIENHDRMRKRLIVEDQIPDSEKLSYNINIPIKKFHELDENLSGLNYYDEVISSNGIDTLSLSSADGLDGDVSLLEDEGFEIIDGTLGSSYEDKNRKVIRSLFMGDQISALWNISQINGLVPVESLMILGTSHLYLIENYFHCNDGNVIDVQDAPVELRDPILHLINSQSSNILKNDVRSHRNKSWSLGKLSSISKRQFLLRDIAIEMFFSDGASILITCLSTKERDAIYNKLYHYVSGKGLDYDLSQVLQSSSSMLNNNSFSLTKLASAFSSQSSSVSSASSTSSFVLATKKWKMGEMSNFYYLMIINTLAGRTFNDLTQYPIFPWVIADYTSETLDLSNPKIFRDLSKPMGAQTPNRANQFKERFDALASLNDHEAPPFHYGTHYSSAMIVTSFLIRLRPFVQSYLLLQGGKFDHADRLFNSVLKAWNSASRDNTTDVRELTPEFFYLPEFLVNTNNFEFGLTQNGDAPNNVELPPWAHNDPKIFIAKNREALESSYVSANLHLWIDLIFGFKQNGPEAEKSLNVFHHLSYNGAINLDNVNDDLERRAIIGMINNFGQTPKQLFNNPHPMKEVLNLPNYYLTTLSERCVTPKLLFESKLNLPIEKLEISAKIGRKWIGRPSCISSEDDLLIRKANKFKYDSGSLIINQTTFLNIHLSNITAIAPIGHKTFLTGSEDGIINVWKCNTRPHISLQFQSVLRGHISPITALKFSKSFKIGVSVDLDNLVFVWDLTRFKFIRRLTPPEGIVKSAIASISNDTGNIGIVYRMKDHNQLQIYTVNGELILDTEFGDQTITSFCFGSINDPMVDTGNNLTLNNHAYWSNEVIAVAMSKTIQVFELTPLLDSDWRLICIDSLDYTNVLGGGISVMQLFKYTEVDPEDKLVRGILKIVIGDSTGKVYSI</sequence>
<dbReference type="InterPro" id="IPR036372">
    <property type="entry name" value="BEACH_dom_sf"/>
</dbReference>
<dbReference type="Gene3D" id="2.130.10.10">
    <property type="entry name" value="YVTN repeat-like/Quinoprotein amine dehydrogenase"/>
    <property type="match status" value="1"/>
</dbReference>
<proteinExistence type="predicted"/>
<dbReference type="InterPro" id="IPR015943">
    <property type="entry name" value="WD40/YVTN_repeat-like_dom_sf"/>
</dbReference>
<evidence type="ECO:0000256" key="2">
    <source>
        <dbReference type="ARBA" id="ARBA00022737"/>
    </source>
</evidence>
<keyword evidence="2" id="KW-0677">Repeat</keyword>
<dbReference type="PROSITE" id="PS50082">
    <property type="entry name" value="WD_REPEATS_2"/>
    <property type="match status" value="1"/>
</dbReference>
<feature type="repeat" description="WD" evidence="3">
    <location>
        <begin position="2101"/>
        <end position="2142"/>
    </location>
</feature>
<dbReference type="SMART" id="SM01026">
    <property type="entry name" value="Beach"/>
    <property type="match status" value="1"/>
</dbReference>
<evidence type="ECO:0000313" key="7">
    <source>
        <dbReference type="EMBL" id="ODV81035.1"/>
    </source>
</evidence>
<dbReference type="EMBL" id="KV453910">
    <property type="protein sequence ID" value="ODV81035.1"/>
    <property type="molecule type" value="Genomic_DNA"/>
</dbReference>
<feature type="compositionally biased region" description="Polar residues" evidence="4">
    <location>
        <begin position="440"/>
        <end position="458"/>
    </location>
</feature>
<dbReference type="SMART" id="SM00320">
    <property type="entry name" value="WD40"/>
    <property type="match status" value="2"/>
</dbReference>
<dbReference type="Gene3D" id="1.10.1540.10">
    <property type="entry name" value="BEACH domain"/>
    <property type="match status" value="1"/>
</dbReference>
<dbReference type="Proteomes" id="UP000094285">
    <property type="component" value="Unassembled WGS sequence"/>
</dbReference>
<dbReference type="PROSITE" id="PS50197">
    <property type="entry name" value="BEACH"/>
    <property type="match status" value="1"/>
</dbReference>
<organism evidence="7 8">
    <name type="scientific">Suhomyces tanzawaensis NRRL Y-17324</name>
    <dbReference type="NCBI Taxonomy" id="984487"/>
    <lineage>
        <taxon>Eukaryota</taxon>
        <taxon>Fungi</taxon>
        <taxon>Dikarya</taxon>
        <taxon>Ascomycota</taxon>
        <taxon>Saccharomycotina</taxon>
        <taxon>Pichiomycetes</taxon>
        <taxon>Debaryomycetaceae</taxon>
        <taxon>Suhomyces</taxon>
    </lineage>
</organism>
<dbReference type="SUPFAM" id="SSF50729">
    <property type="entry name" value="PH domain-like"/>
    <property type="match status" value="1"/>
</dbReference>
<dbReference type="InterPro" id="IPR013320">
    <property type="entry name" value="ConA-like_dom_sf"/>
</dbReference>
<feature type="region of interest" description="Disordered" evidence="4">
    <location>
        <begin position="440"/>
        <end position="470"/>
    </location>
</feature>
<dbReference type="PROSITE" id="PS51783">
    <property type="entry name" value="PH_BEACH"/>
    <property type="match status" value="1"/>
</dbReference>
<dbReference type="Pfam" id="PF14844">
    <property type="entry name" value="PH_BEACH"/>
    <property type="match status" value="1"/>
</dbReference>
<dbReference type="InterPro" id="IPR050865">
    <property type="entry name" value="BEACH_Domain"/>
</dbReference>
<reference evidence="8" key="1">
    <citation type="submission" date="2016-05" db="EMBL/GenBank/DDBJ databases">
        <title>Comparative genomics of biotechnologically important yeasts.</title>
        <authorList>
            <consortium name="DOE Joint Genome Institute"/>
            <person name="Riley R."/>
            <person name="Haridas S."/>
            <person name="Wolfe K.H."/>
            <person name="Lopes M.R."/>
            <person name="Hittinger C.T."/>
            <person name="Goker M."/>
            <person name="Salamov A."/>
            <person name="Wisecaver J."/>
            <person name="Long T.M."/>
            <person name="Aerts A.L."/>
            <person name="Barry K."/>
            <person name="Choi C."/>
            <person name="Clum A."/>
            <person name="Coughlan A.Y."/>
            <person name="Deshpande S."/>
            <person name="Douglass A.P."/>
            <person name="Hanson S.J."/>
            <person name="Klenk H.-P."/>
            <person name="Labutti K."/>
            <person name="Lapidus A."/>
            <person name="Lindquist E."/>
            <person name="Lipzen A."/>
            <person name="Meier-Kolthoff J.P."/>
            <person name="Ohm R.A."/>
            <person name="Otillar R.P."/>
            <person name="Pangilinan J."/>
            <person name="Peng Y."/>
            <person name="Rokas A."/>
            <person name="Rosa C.A."/>
            <person name="Scheuner C."/>
            <person name="Sibirny A.A."/>
            <person name="Slot J.C."/>
            <person name="Stielow J.B."/>
            <person name="Sun H."/>
            <person name="Kurtzman C.P."/>
            <person name="Blackwell M."/>
            <person name="Grigoriev I.V."/>
            <person name="Jeffries T.W."/>
        </authorList>
    </citation>
    <scope>NUCLEOTIDE SEQUENCE [LARGE SCALE GENOMIC DNA]</scope>
    <source>
        <strain evidence="8">NRRL Y-17324</strain>
    </source>
</reference>
<feature type="domain" description="BEACH" evidence="5">
    <location>
        <begin position="1680"/>
        <end position="1974"/>
    </location>
</feature>
<dbReference type="CDD" id="cd06071">
    <property type="entry name" value="Beach"/>
    <property type="match status" value="1"/>
</dbReference>
<keyword evidence="8" id="KW-1185">Reference proteome</keyword>
<dbReference type="FunFam" id="1.10.1540.10:FF:000002">
    <property type="entry name" value="WD repeat and FYVE domain containing 3"/>
    <property type="match status" value="1"/>
</dbReference>
<dbReference type="InterPro" id="IPR011993">
    <property type="entry name" value="PH-like_dom_sf"/>
</dbReference>
<dbReference type="InterPro" id="IPR023362">
    <property type="entry name" value="PH-BEACH_dom"/>
</dbReference>
<keyword evidence="1 3" id="KW-0853">WD repeat</keyword>
<dbReference type="OrthoDB" id="26681at2759"/>
<dbReference type="PANTHER" id="PTHR13743:SF123">
    <property type="entry name" value="PROTEIN FAN"/>
    <property type="match status" value="1"/>
</dbReference>
<dbReference type="RefSeq" id="XP_020066157.1">
    <property type="nucleotide sequence ID" value="XM_020211511.1"/>
</dbReference>
<name>A0A1E4SNF8_9ASCO</name>